<evidence type="ECO:0000313" key="2">
    <source>
        <dbReference type="RefSeq" id="XP_065650709.1"/>
    </source>
</evidence>
<dbReference type="PANTHER" id="PTHR45913:SF10">
    <property type="entry name" value="DUF4371 DOMAIN-CONTAINING PROTEIN"/>
    <property type="match status" value="1"/>
</dbReference>
<dbReference type="RefSeq" id="XP_065650709.1">
    <property type="nucleotide sequence ID" value="XM_065794637.1"/>
</dbReference>
<accession>A0ABM4BNL5</accession>
<name>A0ABM4BNL5_HYDVU</name>
<dbReference type="Proteomes" id="UP001652625">
    <property type="component" value="Chromosome 03"/>
</dbReference>
<dbReference type="PANTHER" id="PTHR45913">
    <property type="entry name" value="EPM2A-INTERACTING PROTEIN 1"/>
    <property type="match status" value="1"/>
</dbReference>
<reference evidence="2" key="1">
    <citation type="submission" date="2025-08" db="UniProtKB">
        <authorList>
            <consortium name="RefSeq"/>
        </authorList>
    </citation>
    <scope>IDENTIFICATION</scope>
</reference>
<protein>
    <submittedName>
        <fullName evidence="2">SCAN domain-containing protein 3-like</fullName>
    </submittedName>
</protein>
<evidence type="ECO:0000313" key="1">
    <source>
        <dbReference type="Proteomes" id="UP001652625"/>
    </source>
</evidence>
<sequence>MSTKKRKVADENRRFNKLWTEKYAVIESDGNPLCLICSVKLQNNKSSNVERHFEGKHKEFAQKYPESECRKKAINELQRKQLIQQNCFSNYIHSGSTTTEASIALLLQIAKAGKPFTDGEFLKDCMYTNSGILYNDFKNKDLILSKIEGIPLSARTMKEQILNNAEEVSNIQIEDIKRAEFLSLAIDEPVDVTDITQCCVMVKYLTASGLQEELLELLPMKGQTRWEDIAESVLKCLKTKNINIERIVSVATDGAPVMIAKNKGFIKLFSSHISHEIILFHCILHQEALVAKSLGAIPQLKNVMEVFVPIVNFIRPKSLNHRIFTAL</sequence>
<dbReference type="GeneID" id="136078822"/>
<proteinExistence type="predicted"/>
<keyword evidence="1" id="KW-1185">Reference proteome</keyword>
<gene>
    <name evidence="2" type="primary">LOC136078822</name>
</gene>
<organism evidence="1 2">
    <name type="scientific">Hydra vulgaris</name>
    <name type="common">Hydra</name>
    <name type="synonym">Hydra attenuata</name>
    <dbReference type="NCBI Taxonomy" id="6087"/>
    <lineage>
        <taxon>Eukaryota</taxon>
        <taxon>Metazoa</taxon>
        <taxon>Cnidaria</taxon>
        <taxon>Hydrozoa</taxon>
        <taxon>Hydroidolina</taxon>
        <taxon>Anthoathecata</taxon>
        <taxon>Aplanulata</taxon>
        <taxon>Hydridae</taxon>
        <taxon>Hydra</taxon>
    </lineage>
</organism>